<protein>
    <recommendedName>
        <fullName evidence="1">PhoU domain-containing protein</fullName>
    </recommendedName>
</protein>
<gene>
    <name evidence="2" type="ORF">ENL26_01555</name>
</gene>
<reference evidence="2" key="1">
    <citation type="journal article" date="2020" name="mSystems">
        <title>Genome- and Community-Level Interaction Insights into Carbon Utilization and Element Cycling Functions of Hydrothermarchaeota in Hydrothermal Sediment.</title>
        <authorList>
            <person name="Zhou Z."/>
            <person name="Liu Y."/>
            <person name="Xu W."/>
            <person name="Pan J."/>
            <person name="Luo Z.H."/>
            <person name="Li M."/>
        </authorList>
    </citation>
    <scope>NUCLEOTIDE SEQUENCE [LARGE SCALE GENOMIC DNA]</scope>
    <source>
        <strain evidence="2">HyVt-80</strain>
    </source>
</reference>
<dbReference type="GO" id="GO:0045936">
    <property type="term" value="P:negative regulation of phosphate metabolic process"/>
    <property type="evidence" value="ECO:0007669"/>
    <property type="project" value="InterPro"/>
</dbReference>
<dbReference type="AlphaFoldDB" id="A0A7C5E262"/>
<comment type="caution">
    <text evidence="2">The sequence shown here is derived from an EMBL/GenBank/DDBJ whole genome shotgun (WGS) entry which is preliminary data.</text>
</comment>
<dbReference type="EMBL" id="DRTH01000091">
    <property type="protein sequence ID" value="HHF08442.1"/>
    <property type="molecule type" value="Genomic_DNA"/>
</dbReference>
<dbReference type="InterPro" id="IPR028366">
    <property type="entry name" value="PhoU"/>
</dbReference>
<evidence type="ECO:0000313" key="2">
    <source>
        <dbReference type="EMBL" id="HHF08442.1"/>
    </source>
</evidence>
<dbReference type="Pfam" id="PF01895">
    <property type="entry name" value="PhoU"/>
    <property type="match status" value="1"/>
</dbReference>
<feature type="domain" description="PhoU" evidence="1">
    <location>
        <begin position="17"/>
        <end position="103"/>
    </location>
</feature>
<sequence length="229" mass="26030">MISRRGEEKLDELRDELLKLARYVQTMYSKSKMAFLERNEHHARDVMYSSSILDTFQLSIERKTVILGGTLMLTGKNLRLVMMGMKLVNELTRIGKQCLTISRYSLELSKLSSIGFYNSMSKTANLIDEMFNNAVKNIYSPSTSMSGQICSKNNTVSTLLDSTEKEITETIVQNPTIALKGVKLISLLRVFREIAASSLSLTECSIFIETGEYYRCMGSEFFKFESLKK</sequence>
<proteinExistence type="predicted"/>
<evidence type="ECO:0000259" key="1">
    <source>
        <dbReference type="Pfam" id="PF01895"/>
    </source>
</evidence>
<dbReference type="PANTHER" id="PTHR42930">
    <property type="entry name" value="PHOSPHATE-SPECIFIC TRANSPORT SYSTEM ACCESSORY PROTEIN PHOU"/>
    <property type="match status" value="1"/>
</dbReference>
<accession>A0A7C5E262</accession>
<dbReference type="GO" id="GO:0030643">
    <property type="term" value="P:intracellular phosphate ion homeostasis"/>
    <property type="evidence" value="ECO:0007669"/>
    <property type="project" value="InterPro"/>
</dbReference>
<dbReference type="InterPro" id="IPR038078">
    <property type="entry name" value="PhoU-like_sf"/>
</dbReference>
<dbReference type="Proteomes" id="UP000886129">
    <property type="component" value="Unassembled WGS sequence"/>
</dbReference>
<dbReference type="InterPro" id="IPR026022">
    <property type="entry name" value="PhoU_dom"/>
</dbReference>
<organism evidence="2">
    <name type="scientific">Kosmotoga arenicorallina</name>
    <dbReference type="NCBI Taxonomy" id="688066"/>
    <lineage>
        <taxon>Bacteria</taxon>
        <taxon>Thermotogati</taxon>
        <taxon>Thermotogota</taxon>
        <taxon>Thermotogae</taxon>
        <taxon>Kosmotogales</taxon>
        <taxon>Kosmotogaceae</taxon>
        <taxon>Kosmotoga</taxon>
    </lineage>
</organism>
<name>A0A7C5E262_9BACT</name>
<dbReference type="SUPFAM" id="SSF109755">
    <property type="entry name" value="PhoU-like"/>
    <property type="match status" value="1"/>
</dbReference>
<dbReference type="PANTHER" id="PTHR42930:SF3">
    <property type="entry name" value="PHOSPHATE-SPECIFIC TRANSPORT SYSTEM ACCESSORY PROTEIN PHOU"/>
    <property type="match status" value="1"/>
</dbReference>
<dbReference type="Gene3D" id="1.20.58.220">
    <property type="entry name" value="Phosphate transport system protein phou homolog 2, domain 2"/>
    <property type="match status" value="1"/>
</dbReference>